<keyword evidence="2" id="KW-1185">Reference proteome</keyword>
<evidence type="ECO:0000313" key="2">
    <source>
        <dbReference type="Proteomes" id="UP001165960"/>
    </source>
</evidence>
<gene>
    <name evidence="1" type="ORF">DSO57_1021014</name>
</gene>
<name>A0ACC2S5F6_9FUNG</name>
<dbReference type="Proteomes" id="UP001165960">
    <property type="component" value="Unassembled WGS sequence"/>
</dbReference>
<accession>A0ACC2S5F6</accession>
<organism evidence="1 2">
    <name type="scientific">Entomophthora muscae</name>
    <dbReference type="NCBI Taxonomy" id="34485"/>
    <lineage>
        <taxon>Eukaryota</taxon>
        <taxon>Fungi</taxon>
        <taxon>Fungi incertae sedis</taxon>
        <taxon>Zoopagomycota</taxon>
        <taxon>Entomophthoromycotina</taxon>
        <taxon>Entomophthoromycetes</taxon>
        <taxon>Entomophthorales</taxon>
        <taxon>Entomophthoraceae</taxon>
        <taxon>Entomophthora</taxon>
    </lineage>
</organism>
<proteinExistence type="predicted"/>
<dbReference type="EMBL" id="QTSX02005780">
    <property type="protein sequence ID" value="KAJ9057601.1"/>
    <property type="molecule type" value="Genomic_DNA"/>
</dbReference>
<sequence length="243" mass="27299">MKHCHFYLPEQAPPGSAALKTLSQDPCPASDLFANLNPAKIEEAKPHGLKALVFYEPLVQIDPILSSLSDLSSPLRPSRQSGIPPSRDQSAVPHQALYRPPEASFGPVHFTKYPPNPAYLEYNLGTILIENPLARTRETEYIGCKGKRIRMLSLLFKDKYNYLPAYFIPMTLPLTLKPDHIMDPPTAVRPHPINFLEYSTLLWQECTHPLVGITHWPNGLTSSCQHPTLKLQFNPLRPFIAAC</sequence>
<evidence type="ECO:0000313" key="1">
    <source>
        <dbReference type="EMBL" id="KAJ9057601.1"/>
    </source>
</evidence>
<comment type="caution">
    <text evidence="1">The sequence shown here is derived from an EMBL/GenBank/DDBJ whole genome shotgun (WGS) entry which is preliminary data.</text>
</comment>
<reference evidence="1" key="1">
    <citation type="submission" date="2022-04" db="EMBL/GenBank/DDBJ databases">
        <title>Genome of the entomopathogenic fungus Entomophthora muscae.</title>
        <authorList>
            <person name="Elya C."/>
            <person name="Lovett B.R."/>
            <person name="Lee E."/>
            <person name="Macias A.M."/>
            <person name="Hajek A.E."/>
            <person name="De Bivort B.L."/>
            <person name="Kasson M.T."/>
            <person name="De Fine Licht H.H."/>
            <person name="Stajich J.E."/>
        </authorList>
    </citation>
    <scope>NUCLEOTIDE SEQUENCE</scope>
    <source>
        <strain evidence="1">Berkeley</strain>
    </source>
</reference>
<protein>
    <submittedName>
        <fullName evidence="1">Uncharacterized protein</fullName>
    </submittedName>
</protein>